<organism evidence="3 4">
    <name type="scientific">Trebonia kvetii</name>
    <dbReference type="NCBI Taxonomy" id="2480626"/>
    <lineage>
        <taxon>Bacteria</taxon>
        <taxon>Bacillati</taxon>
        <taxon>Actinomycetota</taxon>
        <taxon>Actinomycetes</taxon>
        <taxon>Streptosporangiales</taxon>
        <taxon>Treboniaceae</taxon>
        <taxon>Trebonia</taxon>
    </lineage>
</organism>
<reference evidence="3 4" key="1">
    <citation type="submission" date="2018-11" db="EMBL/GenBank/DDBJ databases">
        <title>Trebonia kvetii gen.nov., sp.nov., a novel acidophilic actinobacterium, and proposal of the new actinobacterial family Treboniaceae fam. nov.</title>
        <authorList>
            <person name="Rapoport D."/>
            <person name="Sagova-Mareckova M."/>
            <person name="Sedlacek I."/>
            <person name="Provaznik J."/>
            <person name="Kralova S."/>
            <person name="Pavlinic D."/>
            <person name="Benes V."/>
            <person name="Kopecky J."/>
        </authorList>
    </citation>
    <scope>NUCLEOTIDE SEQUENCE [LARGE SCALE GENOMIC DNA]</scope>
    <source>
        <strain evidence="3 4">15Tr583</strain>
    </source>
</reference>
<dbReference type="GO" id="GO:0016627">
    <property type="term" value="F:oxidoreductase activity, acting on the CH-CH group of donors"/>
    <property type="evidence" value="ECO:0007669"/>
    <property type="project" value="InterPro"/>
</dbReference>
<gene>
    <name evidence="3" type="ORF">EAS64_33295</name>
</gene>
<dbReference type="InterPro" id="IPR009100">
    <property type="entry name" value="AcylCoA_DH/oxidase_NM_dom_sf"/>
</dbReference>
<name>A0A6P2BQ53_9ACTN</name>
<dbReference type="Gene3D" id="2.40.110.10">
    <property type="entry name" value="Butyryl-CoA Dehydrogenase, subunit A, domain 2"/>
    <property type="match status" value="1"/>
</dbReference>
<evidence type="ECO:0000313" key="3">
    <source>
        <dbReference type="EMBL" id="TVZ01162.1"/>
    </source>
</evidence>
<sequence length="440" mass="48459">MCPLGQPPVSAHSRILPLRSTRIRLLLVSEQTVSRPDSIPAPEPDLTPETIVARARALIPEIRAQADEAERIGKHVPELDRKFTEAGFYRILQPKRFGGYAFGMDTFWKVIMAVAEGDAGTAWGLCLGAHHAPGVGCWFPEEGQIELFGATGDFKCPHRAAPMGTSTPVDGGYIVNGTWDYCSGVGYATHFMCNTMVPGRESEGPLTICTPIENVTVLPDWGNGNIIGMNSSGSNSVRVENVFVPEYCTCSGNWTHNTDRAAPGMYLHDDPLFCGRIYAMYHAGLVIPVIGAAKGALHEYEQILLTKKTYFPPIVPRYTVEEYQRHYGQARSLIDCAEAIINQCGQQYMELAERWHRTGEPFTREDDAEMYSMIQVASRMAIDATNELFGAASSSAAKRGAAMQRHFRDAAIYLGHISARHDVVATEVARMHFGLPDSLF</sequence>
<dbReference type="Pfam" id="PF08028">
    <property type="entry name" value="Acyl-CoA_dh_2"/>
    <property type="match status" value="1"/>
</dbReference>
<accession>A0A6P2BQ53</accession>
<dbReference type="GO" id="GO:0050660">
    <property type="term" value="F:flavin adenine dinucleotide binding"/>
    <property type="evidence" value="ECO:0007669"/>
    <property type="project" value="InterPro"/>
</dbReference>
<evidence type="ECO:0000259" key="2">
    <source>
        <dbReference type="Pfam" id="PF08028"/>
    </source>
</evidence>
<dbReference type="Gene3D" id="1.20.140.10">
    <property type="entry name" value="Butyryl-CoA Dehydrogenase, subunit A, domain 3"/>
    <property type="match status" value="1"/>
</dbReference>
<dbReference type="SUPFAM" id="SSF56645">
    <property type="entry name" value="Acyl-CoA dehydrogenase NM domain-like"/>
    <property type="match status" value="1"/>
</dbReference>
<proteinExistence type="predicted"/>
<evidence type="ECO:0000256" key="1">
    <source>
        <dbReference type="ARBA" id="ARBA00023002"/>
    </source>
</evidence>
<dbReference type="InterPro" id="IPR037069">
    <property type="entry name" value="AcylCoA_DH/ox_N_sf"/>
</dbReference>
<dbReference type="PIRSF" id="PIRSF016578">
    <property type="entry name" value="HsaA"/>
    <property type="match status" value="1"/>
</dbReference>
<keyword evidence="1" id="KW-0560">Oxidoreductase</keyword>
<dbReference type="InterPro" id="IPR046373">
    <property type="entry name" value="Acyl-CoA_Oxase/DH_mid-dom_sf"/>
</dbReference>
<protein>
    <recommendedName>
        <fullName evidence="2">Acyl-CoA dehydrogenase C-terminal domain-containing protein</fullName>
    </recommendedName>
</protein>
<dbReference type="Proteomes" id="UP000460272">
    <property type="component" value="Unassembled WGS sequence"/>
</dbReference>
<comment type="caution">
    <text evidence="3">The sequence shown here is derived from an EMBL/GenBank/DDBJ whole genome shotgun (WGS) entry which is preliminary data.</text>
</comment>
<dbReference type="EMBL" id="RPFW01000007">
    <property type="protein sequence ID" value="TVZ01162.1"/>
    <property type="molecule type" value="Genomic_DNA"/>
</dbReference>
<dbReference type="AlphaFoldDB" id="A0A6P2BQ53"/>
<dbReference type="OrthoDB" id="3404950at2"/>
<evidence type="ECO:0000313" key="4">
    <source>
        <dbReference type="Proteomes" id="UP000460272"/>
    </source>
</evidence>
<feature type="domain" description="Acyl-CoA dehydrogenase C-terminal" evidence="2">
    <location>
        <begin position="284"/>
        <end position="419"/>
    </location>
</feature>
<keyword evidence="4" id="KW-1185">Reference proteome</keyword>
<dbReference type="InterPro" id="IPR013107">
    <property type="entry name" value="Acyl-CoA_DH_C"/>
</dbReference>
<dbReference type="Gene3D" id="1.10.540.10">
    <property type="entry name" value="Acyl-CoA dehydrogenase/oxidase, N-terminal domain"/>
    <property type="match status" value="1"/>
</dbReference>